<dbReference type="Gene3D" id="2.40.160.10">
    <property type="entry name" value="Porin"/>
    <property type="match status" value="1"/>
</dbReference>
<dbReference type="SUPFAM" id="SSF53098">
    <property type="entry name" value="Ribonuclease H-like"/>
    <property type="match status" value="1"/>
</dbReference>
<dbReference type="InterPro" id="IPR023614">
    <property type="entry name" value="Porin_dom_sf"/>
</dbReference>
<accession>N1R1Z9</accession>
<dbReference type="AlphaFoldDB" id="N1R1Z9"/>
<evidence type="ECO:0000256" key="1">
    <source>
        <dbReference type="ARBA" id="ARBA00009624"/>
    </source>
</evidence>
<comment type="similarity">
    <text evidence="1">Belongs to the eukaryotic mitochondrial porin (TC 1.B.8.1) family.</text>
</comment>
<sequence>MDGGLSLPLPFFITRRQKDGSWMDGGLSSLQDKKAKGGFMDGWTATMTRGGHGDEGDQPDQGEPADQGGQADPRGYQEETFADREDWDRYRADEGVLPGNAPLNSFLARIARGLAAKARQGRQMGQHIFNYFKAGDKDSTNISRDDFLEFKNLLELYLKEINSSIKVSSAENALAIEKCIGAHSKDMEHLLQQFEAMSGHVKEAVSMGARAEKTSSENAEKIIQLLTEISVTLREVPPSSTGSFADRFMRMSKYPFEAGQVYEQFRQYLEFLGGFLLLLGVLDPKDEQLKERFFEKFLPDTTPGIYEDICRQGRDLMYKDFASDLSFQMSMQCGDGFVLTSSAKRSPMDDNVHGCQLRLRQPQLSLDFKFDTTKHVSAIVSFPGVLGCDVNPVLKVCYPFRDSSFNLDALYRQAGFRAIASMHPVRGDALVSLSGLFGSRRLNYGGLMKMNLGNEVPNFYSLGCSFNTEAFSCGIQCNSHAQVLMLLNHKLEPCSLFRDAVRRTNLGGDLYDLLARTTPSQTMVGAQAIHCLATGSSVVMVGCEYADPSTRFKLRVGSSGILSAVVKHKFFGSCGSNVIHILLKRVGYSMGPKTQVSSAKVKRNPWSRPPSGHIKLNVDASYDVDSLQGTVGAVMRDSSGKFLATGNNRAGDCMDVFMAEALALRFELNLASSVGCTRVIVNSDSMDVITAMQDGGITSRSYFGRLFSHDDGLNIVIEKQTLLQMN</sequence>
<dbReference type="InterPro" id="IPR012337">
    <property type="entry name" value="RNaseH-like_sf"/>
</dbReference>
<dbReference type="CDD" id="cd06222">
    <property type="entry name" value="RNase_H_like"/>
    <property type="match status" value="1"/>
</dbReference>
<dbReference type="GO" id="GO:0003676">
    <property type="term" value="F:nucleic acid binding"/>
    <property type="evidence" value="ECO:0007669"/>
    <property type="project" value="InterPro"/>
</dbReference>
<reference evidence="2" key="1">
    <citation type="submission" date="2015-06" db="UniProtKB">
        <authorList>
            <consortium name="EnsemblPlants"/>
        </authorList>
    </citation>
    <scope>IDENTIFICATION</scope>
</reference>
<dbReference type="Pfam" id="PF13456">
    <property type="entry name" value="RVT_3"/>
    <property type="match status" value="1"/>
</dbReference>
<dbReference type="InterPro" id="IPR001925">
    <property type="entry name" value="Porin_Euk"/>
</dbReference>
<dbReference type="Gene3D" id="3.30.420.10">
    <property type="entry name" value="Ribonuclease H-like superfamily/Ribonuclease H"/>
    <property type="match status" value="1"/>
</dbReference>
<proteinExistence type="inferred from homology"/>
<dbReference type="PANTHER" id="PTHR11743:SF79">
    <property type="match status" value="1"/>
</dbReference>
<organism evidence="2">
    <name type="scientific">Aegilops tauschii</name>
    <name type="common">Tausch's goatgrass</name>
    <name type="synonym">Aegilops squarrosa</name>
    <dbReference type="NCBI Taxonomy" id="37682"/>
    <lineage>
        <taxon>Eukaryota</taxon>
        <taxon>Viridiplantae</taxon>
        <taxon>Streptophyta</taxon>
        <taxon>Embryophyta</taxon>
        <taxon>Tracheophyta</taxon>
        <taxon>Spermatophyta</taxon>
        <taxon>Magnoliopsida</taxon>
        <taxon>Liliopsida</taxon>
        <taxon>Poales</taxon>
        <taxon>Poaceae</taxon>
        <taxon>BOP clade</taxon>
        <taxon>Pooideae</taxon>
        <taxon>Triticodae</taxon>
        <taxon>Triticeae</taxon>
        <taxon>Triticinae</taxon>
        <taxon>Aegilops</taxon>
    </lineage>
</organism>
<protein>
    <submittedName>
        <fullName evidence="2">Mitochondrial outer membrane porin</fullName>
    </submittedName>
</protein>
<dbReference type="GO" id="GO:0004523">
    <property type="term" value="F:RNA-DNA hybrid ribonuclease activity"/>
    <property type="evidence" value="ECO:0007669"/>
    <property type="project" value="InterPro"/>
</dbReference>
<dbReference type="InterPro" id="IPR044730">
    <property type="entry name" value="RNase_H-like_dom_plant"/>
</dbReference>
<dbReference type="InterPro" id="IPR002156">
    <property type="entry name" value="RNaseH_domain"/>
</dbReference>
<name>N1R1Z9_AEGTA</name>
<dbReference type="GO" id="GO:0005741">
    <property type="term" value="C:mitochondrial outer membrane"/>
    <property type="evidence" value="ECO:0007669"/>
    <property type="project" value="InterPro"/>
</dbReference>
<dbReference type="GO" id="GO:0008308">
    <property type="term" value="F:voltage-gated monoatomic anion channel activity"/>
    <property type="evidence" value="ECO:0007669"/>
    <property type="project" value="InterPro"/>
</dbReference>
<dbReference type="InterPro" id="IPR036397">
    <property type="entry name" value="RNaseH_sf"/>
</dbReference>
<evidence type="ECO:0000313" key="2">
    <source>
        <dbReference type="EnsemblPlants" id="EMT17443"/>
    </source>
</evidence>
<dbReference type="PANTHER" id="PTHR11743">
    <property type="entry name" value="VOLTAGE-DEPENDENT ANION-SELECTIVE CHANNEL"/>
    <property type="match status" value="1"/>
</dbReference>
<dbReference type="EnsemblPlants" id="EMT17443">
    <property type="protein sequence ID" value="EMT17443"/>
    <property type="gene ID" value="F775_28741"/>
</dbReference>